<dbReference type="EMBL" id="JH930480">
    <property type="protein sequence ID" value="EKM49702.1"/>
    <property type="molecule type" value="Genomic_DNA"/>
</dbReference>
<dbReference type="PANTHER" id="PTHR40465">
    <property type="entry name" value="CHROMOSOME 1, WHOLE GENOME SHOTGUN SEQUENCE"/>
    <property type="match status" value="1"/>
</dbReference>
<sequence length="330" mass="36253">MTEGHIETTFGAIALGGLVCLFLSGTVTMQVYLYLSVYKKDRPYIKSIVCIDFAHTIMVCIANWTYLISNFGDANATDHITCFFTHKIYVVSKGNYLLTSSLGTVALFRVGCSILVAALGVIRLQSYAAFVKDYGYVFTMGLGSAVAIDLFITLGLCYYLRQSKTGFANMNDVLDSLVLYTVETGLATCVTTIISLVCWVTMTHNLIFLGLHFTISKLYANSLMATLNSRAQLRARSHSTSSTDGHELSLPVVTRNARSAARGSVRIDPPSTRTVEINVQTTVHREVDSKQATEVDLKVYGKRSGPEKGIDDRSSSDMQSDRDKEFLGSM</sequence>
<evidence type="ECO:0000256" key="2">
    <source>
        <dbReference type="SAM" id="Phobius"/>
    </source>
</evidence>
<protein>
    <recommendedName>
        <fullName evidence="3">DUF6534 domain-containing protein</fullName>
    </recommendedName>
</protein>
<dbReference type="Pfam" id="PF20152">
    <property type="entry name" value="DUF6534"/>
    <property type="match status" value="1"/>
</dbReference>
<dbReference type="Proteomes" id="UP000008370">
    <property type="component" value="Unassembled WGS sequence"/>
</dbReference>
<evidence type="ECO:0000256" key="1">
    <source>
        <dbReference type="SAM" id="MobiDB-lite"/>
    </source>
</evidence>
<dbReference type="PANTHER" id="PTHR40465:SF1">
    <property type="entry name" value="DUF6534 DOMAIN-CONTAINING PROTEIN"/>
    <property type="match status" value="1"/>
</dbReference>
<dbReference type="RefSeq" id="XP_007401759.1">
    <property type="nucleotide sequence ID" value="XM_007401697.1"/>
</dbReference>
<keyword evidence="5" id="KW-1185">Reference proteome</keyword>
<evidence type="ECO:0000313" key="4">
    <source>
        <dbReference type="EMBL" id="EKM49702.1"/>
    </source>
</evidence>
<reference evidence="4 5" key="1">
    <citation type="journal article" date="2012" name="BMC Genomics">
        <title>Comparative genomics of the white-rot fungi, Phanerochaete carnosa and P. chrysosporium, to elucidate the genetic basis of the distinct wood types they colonize.</title>
        <authorList>
            <person name="Suzuki H."/>
            <person name="MacDonald J."/>
            <person name="Syed K."/>
            <person name="Salamov A."/>
            <person name="Hori C."/>
            <person name="Aerts A."/>
            <person name="Henrissat B."/>
            <person name="Wiebenga A."/>
            <person name="vanKuyk P.A."/>
            <person name="Barry K."/>
            <person name="Lindquist E."/>
            <person name="LaButti K."/>
            <person name="Lapidus A."/>
            <person name="Lucas S."/>
            <person name="Coutinho P."/>
            <person name="Gong Y."/>
            <person name="Samejima M."/>
            <person name="Mahadevan R."/>
            <person name="Abou-Zaid M."/>
            <person name="de Vries R.P."/>
            <person name="Igarashi K."/>
            <person name="Yadav J.S."/>
            <person name="Grigoriev I.V."/>
            <person name="Master E.R."/>
        </authorList>
    </citation>
    <scope>NUCLEOTIDE SEQUENCE [LARGE SCALE GENOMIC DNA]</scope>
    <source>
        <strain evidence="4 5">HHB-10118-sp</strain>
    </source>
</reference>
<keyword evidence="2" id="KW-1133">Transmembrane helix</keyword>
<dbReference type="InParanoid" id="K5WHJ6"/>
<keyword evidence="2" id="KW-0812">Transmembrane</keyword>
<evidence type="ECO:0000259" key="3">
    <source>
        <dbReference type="Pfam" id="PF20152"/>
    </source>
</evidence>
<dbReference type="OrthoDB" id="3206554at2759"/>
<keyword evidence="2" id="KW-0472">Membrane</keyword>
<gene>
    <name evidence="4" type="ORF">PHACADRAFT_167057</name>
</gene>
<name>K5WHJ6_PHACS</name>
<dbReference type="AlphaFoldDB" id="K5WHJ6"/>
<feature type="transmembrane region" description="Helical" evidence="2">
    <location>
        <begin position="102"/>
        <end position="122"/>
    </location>
</feature>
<feature type="domain" description="DUF6534" evidence="3">
    <location>
        <begin position="145"/>
        <end position="231"/>
    </location>
</feature>
<dbReference type="HOGENOM" id="CLU_046025_0_0_1"/>
<feature type="transmembrane region" description="Helical" evidence="2">
    <location>
        <begin position="47"/>
        <end position="67"/>
    </location>
</feature>
<organism evidence="4 5">
    <name type="scientific">Phanerochaete carnosa (strain HHB-10118-sp)</name>
    <name type="common">White-rot fungus</name>
    <name type="synonym">Peniophora carnosa</name>
    <dbReference type="NCBI Taxonomy" id="650164"/>
    <lineage>
        <taxon>Eukaryota</taxon>
        <taxon>Fungi</taxon>
        <taxon>Dikarya</taxon>
        <taxon>Basidiomycota</taxon>
        <taxon>Agaricomycotina</taxon>
        <taxon>Agaricomycetes</taxon>
        <taxon>Polyporales</taxon>
        <taxon>Phanerochaetaceae</taxon>
        <taxon>Phanerochaete</taxon>
    </lineage>
</organism>
<feature type="transmembrane region" description="Helical" evidence="2">
    <location>
        <begin position="134"/>
        <end position="161"/>
    </location>
</feature>
<dbReference type="KEGG" id="pco:PHACADRAFT_167057"/>
<evidence type="ECO:0000313" key="5">
    <source>
        <dbReference type="Proteomes" id="UP000008370"/>
    </source>
</evidence>
<accession>K5WHJ6</accession>
<dbReference type="InterPro" id="IPR045339">
    <property type="entry name" value="DUF6534"/>
</dbReference>
<feature type="region of interest" description="Disordered" evidence="1">
    <location>
        <begin position="294"/>
        <end position="330"/>
    </location>
</feature>
<proteinExistence type="predicted"/>
<feature type="transmembrane region" description="Helical" evidence="2">
    <location>
        <begin position="177"/>
        <end position="200"/>
    </location>
</feature>
<dbReference type="STRING" id="650164.K5WHJ6"/>
<dbReference type="GeneID" id="18909366"/>
<feature type="transmembrane region" description="Helical" evidence="2">
    <location>
        <begin position="12"/>
        <end position="35"/>
    </location>
</feature>